<proteinExistence type="predicted"/>
<evidence type="ECO:0000256" key="1">
    <source>
        <dbReference type="SAM" id="MobiDB-lite"/>
    </source>
</evidence>
<dbReference type="EMBL" id="CADCTD010000178">
    <property type="protein sequence ID" value="CAA9285367.1"/>
    <property type="molecule type" value="Genomic_DNA"/>
</dbReference>
<feature type="compositionally biased region" description="Basic and acidic residues" evidence="1">
    <location>
        <begin position="134"/>
        <end position="143"/>
    </location>
</feature>
<gene>
    <name evidence="2" type="ORF">AVDCRST_MAG27-4426</name>
</gene>
<accession>A0A6J4JRQ2</accession>
<feature type="non-terminal residue" evidence="2">
    <location>
        <position position="1"/>
    </location>
</feature>
<organism evidence="2">
    <name type="scientific">uncultured Craurococcus sp</name>
    <dbReference type="NCBI Taxonomy" id="1135998"/>
    <lineage>
        <taxon>Bacteria</taxon>
        <taxon>Pseudomonadati</taxon>
        <taxon>Pseudomonadota</taxon>
        <taxon>Alphaproteobacteria</taxon>
        <taxon>Acetobacterales</taxon>
        <taxon>Acetobacteraceae</taxon>
        <taxon>Craurococcus</taxon>
        <taxon>environmental samples</taxon>
    </lineage>
</organism>
<feature type="compositionally biased region" description="Basic and acidic residues" evidence="1">
    <location>
        <begin position="42"/>
        <end position="58"/>
    </location>
</feature>
<feature type="compositionally biased region" description="Basic residues" evidence="1">
    <location>
        <begin position="144"/>
        <end position="170"/>
    </location>
</feature>
<evidence type="ECO:0000313" key="2">
    <source>
        <dbReference type="EMBL" id="CAA9285367.1"/>
    </source>
</evidence>
<protein>
    <submittedName>
        <fullName evidence="2">Uncharacterized protein</fullName>
    </submittedName>
</protein>
<dbReference type="AlphaFoldDB" id="A0A6J4JRQ2"/>
<sequence>DRNQQAAASPPRRCAGCAADGRRASRRPARQRPAALRRRYRPDRLRDRGAEDRADGGRNHLQAGRPLQRLRAEVPAHAGAERPRLRPVLHPHPWRHPPWPAPERHLHHRAGQCALQRRPLARQRLLPAQRRPLRRGDGAAERGRPRRLRRRQGPALLRRHRLPGRAHPTRGHPGPPHRWNQHAM</sequence>
<reference evidence="2" key="1">
    <citation type="submission" date="2020-02" db="EMBL/GenBank/DDBJ databases">
        <authorList>
            <person name="Meier V. D."/>
        </authorList>
    </citation>
    <scope>NUCLEOTIDE SEQUENCE</scope>
    <source>
        <strain evidence="2">AVDCRST_MAG27</strain>
    </source>
</reference>
<feature type="non-terminal residue" evidence="2">
    <location>
        <position position="184"/>
    </location>
</feature>
<feature type="compositionally biased region" description="Basic residues" evidence="1">
    <location>
        <begin position="24"/>
        <end position="41"/>
    </location>
</feature>
<name>A0A6J4JRQ2_9PROT</name>
<feature type="region of interest" description="Disordered" evidence="1">
    <location>
        <begin position="124"/>
        <end position="184"/>
    </location>
</feature>
<feature type="region of interest" description="Disordered" evidence="1">
    <location>
        <begin position="1"/>
        <end position="70"/>
    </location>
</feature>